<dbReference type="Proteomes" id="UP000188533">
    <property type="component" value="Unassembled WGS sequence"/>
</dbReference>
<organism evidence="1 2">
    <name type="scientific">Lentinula edodes</name>
    <name type="common">Shiitake mushroom</name>
    <name type="synonym">Lentinus edodes</name>
    <dbReference type="NCBI Taxonomy" id="5353"/>
    <lineage>
        <taxon>Eukaryota</taxon>
        <taxon>Fungi</taxon>
        <taxon>Dikarya</taxon>
        <taxon>Basidiomycota</taxon>
        <taxon>Agaricomycotina</taxon>
        <taxon>Agaricomycetes</taxon>
        <taxon>Agaricomycetidae</taxon>
        <taxon>Agaricales</taxon>
        <taxon>Marasmiineae</taxon>
        <taxon>Omphalotaceae</taxon>
        <taxon>Lentinula</taxon>
    </lineage>
</organism>
<accession>A0A1Q3ETG7</accession>
<keyword evidence="2" id="KW-1185">Reference proteome</keyword>
<evidence type="ECO:0000313" key="2">
    <source>
        <dbReference type="Proteomes" id="UP000188533"/>
    </source>
</evidence>
<proteinExistence type="predicted"/>
<sequence>MPIQHSWEPLRPYSRSQASSFGSRSLKLVFRAIEAELPEPASEDLVTHFHIAHSEVNTYREVAKRQKQKIRELRKPVDDASSRSSDAYAELDSANARALRQQDRLEELEEMVCRYRDRAHVAEGLIKQYPEDEGLYKVELPSLSEVQRKLDASEAASITLPSIFPLLLTPFWVTCPRLALPMVSCIFG</sequence>
<dbReference type="EMBL" id="BDGU01001770">
    <property type="protein sequence ID" value="GAW10478.1"/>
    <property type="molecule type" value="Genomic_DNA"/>
</dbReference>
<gene>
    <name evidence="1" type="ORF">LENED_012749</name>
</gene>
<name>A0A1Q3ETG7_LENED</name>
<reference evidence="1 2" key="2">
    <citation type="submission" date="2017-02" db="EMBL/GenBank/DDBJ databases">
        <title>A genome survey and senescence transcriptome analysis in Lentinula edodes.</title>
        <authorList>
            <person name="Sakamoto Y."/>
            <person name="Nakade K."/>
            <person name="Sato S."/>
            <person name="Yoshida Y."/>
            <person name="Miyazaki K."/>
            <person name="Natsume S."/>
            <person name="Konno N."/>
        </authorList>
    </citation>
    <scope>NUCLEOTIDE SEQUENCE [LARGE SCALE GENOMIC DNA]</scope>
    <source>
        <strain evidence="1 2">NBRC 111202</strain>
    </source>
</reference>
<evidence type="ECO:0000313" key="1">
    <source>
        <dbReference type="EMBL" id="GAW10478.1"/>
    </source>
</evidence>
<reference evidence="1 2" key="1">
    <citation type="submission" date="2016-08" db="EMBL/GenBank/DDBJ databases">
        <authorList>
            <consortium name="Lentinula edodes genome sequencing consortium"/>
            <person name="Sakamoto Y."/>
            <person name="Nakade K."/>
            <person name="Sato S."/>
            <person name="Yoshida Y."/>
            <person name="Miyazaki K."/>
            <person name="Natsume S."/>
            <person name="Konno N."/>
        </authorList>
    </citation>
    <scope>NUCLEOTIDE SEQUENCE [LARGE SCALE GENOMIC DNA]</scope>
    <source>
        <strain evidence="1 2">NBRC 111202</strain>
    </source>
</reference>
<comment type="caution">
    <text evidence="1">The sequence shown here is derived from an EMBL/GenBank/DDBJ whole genome shotgun (WGS) entry which is preliminary data.</text>
</comment>
<protein>
    <submittedName>
        <fullName evidence="1">Uncharacterized protein</fullName>
    </submittedName>
</protein>
<dbReference type="AlphaFoldDB" id="A0A1Q3ETG7"/>